<keyword evidence="1" id="KW-0732">Signal</keyword>
<keyword evidence="2" id="KW-1185">Reference proteome</keyword>
<evidence type="ECO:0000256" key="1">
    <source>
        <dbReference type="SAM" id="SignalP"/>
    </source>
</evidence>
<name>A0A1I7USE2_9PELO</name>
<evidence type="ECO:0000313" key="2">
    <source>
        <dbReference type="Proteomes" id="UP000095282"/>
    </source>
</evidence>
<reference evidence="3" key="1">
    <citation type="submission" date="2016-11" db="UniProtKB">
        <authorList>
            <consortium name="WormBaseParasite"/>
        </authorList>
    </citation>
    <scope>IDENTIFICATION</scope>
</reference>
<evidence type="ECO:0000313" key="3">
    <source>
        <dbReference type="WBParaSite" id="Csp11.Scaffold630.g18873.t1"/>
    </source>
</evidence>
<protein>
    <submittedName>
        <fullName evidence="3">Secreted protein</fullName>
    </submittedName>
</protein>
<feature type="signal peptide" evidence="1">
    <location>
        <begin position="1"/>
        <end position="20"/>
    </location>
</feature>
<organism evidence="2 3">
    <name type="scientific">Caenorhabditis tropicalis</name>
    <dbReference type="NCBI Taxonomy" id="1561998"/>
    <lineage>
        <taxon>Eukaryota</taxon>
        <taxon>Metazoa</taxon>
        <taxon>Ecdysozoa</taxon>
        <taxon>Nematoda</taxon>
        <taxon>Chromadorea</taxon>
        <taxon>Rhabditida</taxon>
        <taxon>Rhabditina</taxon>
        <taxon>Rhabditomorpha</taxon>
        <taxon>Rhabditoidea</taxon>
        <taxon>Rhabditidae</taxon>
        <taxon>Peloderinae</taxon>
        <taxon>Caenorhabditis</taxon>
    </lineage>
</organism>
<proteinExistence type="predicted"/>
<dbReference type="WBParaSite" id="Csp11.Scaffold630.g18873.t1">
    <property type="protein sequence ID" value="Csp11.Scaffold630.g18873.t1"/>
    <property type="gene ID" value="Csp11.Scaffold630.g18873"/>
</dbReference>
<dbReference type="AlphaFoldDB" id="A0A1I7USE2"/>
<sequence>MKTSVLFLFSVGIIAIYLNGDHMVPSVSMENALTAQELHSFCSPYVRIHALRIPAHLRYSPPSSPKPDSPVTYATGMNYGSYSRYSPPSSPKPGSPVTYAIGMNDDVLSHVKPSVHMKAIQKVQQLGSSYAHLRNSPPSSPKPDSPVTYKTEAIDCISVIEMAIVILFSREINHFNIMLLLVSMMDTIQNYR</sequence>
<feature type="chain" id="PRO_5009309266" evidence="1">
    <location>
        <begin position="21"/>
        <end position="192"/>
    </location>
</feature>
<dbReference type="Proteomes" id="UP000095282">
    <property type="component" value="Unplaced"/>
</dbReference>
<accession>A0A1I7USE2</accession>